<reference evidence="1" key="1">
    <citation type="journal article" date="2019" name="Ecotoxicol. Environ. Saf.">
        <title>Microbial characterization of heavy metal resistant bacterial strains isolated from an electroplating wastewater treatment plant.</title>
        <authorList>
            <person name="Cai X."/>
            <person name="Zheng X."/>
            <person name="Zhang D."/>
            <person name="Iqbal W."/>
            <person name="Liu C."/>
            <person name="Yang B."/>
            <person name="Zhao X."/>
            <person name="Lu X."/>
            <person name="Mao Y."/>
        </authorList>
    </citation>
    <scope>NUCLEOTIDE SEQUENCE [LARGE SCALE GENOMIC DNA]</scope>
    <source>
        <strain evidence="1">Ni1-3</strain>
    </source>
</reference>
<accession>A0A5B8R5E2</accession>
<name>A0A5B8R5E2_9GAMM</name>
<evidence type="ECO:0000313" key="1">
    <source>
        <dbReference type="EMBL" id="QDZ92901.1"/>
    </source>
</evidence>
<dbReference type="AlphaFoldDB" id="A0A5B8R5E2"/>
<sequence>MNAKQIKVYMGQHQPFASQFPLTLGSGKIVSEFKMECKCGEEFKDELVRGSIHLVESDILYRGIGICDSCHKIVCLSGTATMKGDDFELEPDPFVVQSLFNQ</sequence>
<protein>
    <submittedName>
        <fullName evidence="1">Uncharacterized protein</fullName>
    </submittedName>
</protein>
<proteinExistence type="predicted"/>
<gene>
    <name evidence="1" type="ORF">D0436_21950</name>
</gene>
<dbReference type="EMBL" id="CP031775">
    <property type="protein sequence ID" value="QDZ92901.1"/>
    <property type="molecule type" value="Genomic_DNA"/>
</dbReference>
<organism evidence="1">
    <name type="scientific">Shewanella decolorationis</name>
    <dbReference type="NCBI Taxonomy" id="256839"/>
    <lineage>
        <taxon>Bacteria</taxon>
        <taxon>Pseudomonadati</taxon>
        <taxon>Pseudomonadota</taxon>
        <taxon>Gammaproteobacteria</taxon>
        <taxon>Alteromonadales</taxon>
        <taxon>Shewanellaceae</taxon>
        <taxon>Shewanella</taxon>
    </lineage>
</organism>
<dbReference type="RefSeq" id="WP_208660757.1">
    <property type="nucleotide sequence ID" value="NZ_CP076856.1"/>
</dbReference>